<feature type="transmembrane region" description="Helical" evidence="9">
    <location>
        <begin position="195"/>
        <end position="214"/>
    </location>
</feature>
<feature type="transmembrane region" description="Helical" evidence="9">
    <location>
        <begin position="99"/>
        <end position="119"/>
    </location>
</feature>
<sequence>MAHDHKVLDALDAAKTQWYHFTAVVIAGMGFFTDAYDLFSISLVTKLLGRIYYFDPSSKTPGSLPPNVSAAVNSVAFCGTLAGQLFFGCLGDKMGRKKVYGMTLMLMVVCCLASGLSFGSTPKRVMATLFFFRFWLGFGIGGDYPLSATIYHVRGFGNLTGGIVAIVVSAAFTARFDAPAYKDDLAGSTVPQADFAWRIVLMFGAIPALLTYYWRMKMPETARYTALVATNAKQATSDMARVLNVELAEEQQKAKAEELERRREEYGLFSRQFAKRHGLHLLGTTVCWFMLDIAFYSQNLFQKDIYAAVNWLPKADTMNALEEMFKISRAQTLLGGFFFMTVFMLGLAIPYHHWTTPGHHVGFVVMYAFTFFFANFGPNSTTFVVPAEIFPARLRSTCHGISSAAGKSGAIVGSFGFLYAAQSTDPTKTDAGYCHRVPVHVPGSGVQGEVAGGALRRERARGGSTCPE</sequence>
<feature type="transmembrane region" description="Helical" evidence="9">
    <location>
        <begin position="21"/>
        <end position="48"/>
    </location>
</feature>
<organism evidence="11 12">
    <name type="scientific">Miscanthus lutarioriparius</name>
    <dbReference type="NCBI Taxonomy" id="422564"/>
    <lineage>
        <taxon>Eukaryota</taxon>
        <taxon>Viridiplantae</taxon>
        <taxon>Streptophyta</taxon>
        <taxon>Embryophyta</taxon>
        <taxon>Tracheophyta</taxon>
        <taxon>Spermatophyta</taxon>
        <taxon>Magnoliopsida</taxon>
        <taxon>Liliopsida</taxon>
        <taxon>Poales</taxon>
        <taxon>Poaceae</taxon>
        <taxon>PACMAD clade</taxon>
        <taxon>Panicoideae</taxon>
        <taxon>Andropogonodae</taxon>
        <taxon>Andropogoneae</taxon>
        <taxon>Saccharinae</taxon>
        <taxon>Miscanthus</taxon>
    </lineage>
</organism>
<evidence type="ECO:0000256" key="3">
    <source>
        <dbReference type="ARBA" id="ARBA00022692"/>
    </source>
</evidence>
<reference evidence="11" key="1">
    <citation type="submission" date="2020-10" db="EMBL/GenBank/DDBJ databases">
        <authorList>
            <person name="Han B."/>
            <person name="Lu T."/>
            <person name="Zhao Q."/>
            <person name="Huang X."/>
            <person name="Zhao Y."/>
        </authorList>
    </citation>
    <scope>NUCLEOTIDE SEQUENCE</scope>
</reference>
<dbReference type="InterPro" id="IPR036259">
    <property type="entry name" value="MFS_trans_sf"/>
</dbReference>
<dbReference type="CDD" id="cd17364">
    <property type="entry name" value="MFS_PhT"/>
    <property type="match status" value="1"/>
</dbReference>
<evidence type="ECO:0000256" key="1">
    <source>
        <dbReference type="ARBA" id="ARBA00004141"/>
    </source>
</evidence>
<keyword evidence="4" id="KW-0769">Symport</keyword>
<accession>A0A811QK54</accession>
<feature type="transmembrane region" description="Helical" evidence="9">
    <location>
        <begin position="125"/>
        <end position="144"/>
    </location>
</feature>
<evidence type="ECO:0000256" key="9">
    <source>
        <dbReference type="SAM" id="Phobius"/>
    </source>
</evidence>
<proteinExistence type="inferred from homology"/>
<dbReference type="OrthoDB" id="433512at2759"/>
<comment type="subcellular location">
    <subcellularLocation>
        <location evidence="1">Membrane</location>
        <topology evidence="1">Multi-pass membrane protein</topology>
    </subcellularLocation>
</comment>
<keyword evidence="3 9" id="KW-0812">Transmembrane</keyword>
<keyword evidence="2" id="KW-0592">Phosphate transport</keyword>
<dbReference type="EMBL" id="CAJGYO010000011">
    <property type="protein sequence ID" value="CAD6261305.1"/>
    <property type="molecule type" value="Genomic_DNA"/>
</dbReference>
<evidence type="ECO:0000256" key="4">
    <source>
        <dbReference type="ARBA" id="ARBA00022847"/>
    </source>
</evidence>
<evidence type="ECO:0000256" key="8">
    <source>
        <dbReference type="ARBA" id="ARBA00044504"/>
    </source>
</evidence>
<dbReference type="InterPro" id="IPR005828">
    <property type="entry name" value="MFS_sugar_transport-like"/>
</dbReference>
<feature type="transmembrane region" description="Helical" evidence="9">
    <location>
        <begin position="68"/>
        <end position="87"/>
    </location>
</feature>
<dbReference type="AlphaFoldDB" id="A0A811QK54"/>
<keyword evidence="2" id="KW-0813">Transport</keyword>
<keyword evidence="5 9" id="KW-1133">Transmembrane helix</keyword>
<dbReference type="GO" id="GO:0006817">
    <property type="term" value="P:phosphate ion transport"/>
    <property type="evidence" value="ECO:0007669"/>
    <property type="project" value="UniProtKB-KW"/>
</dbReference>
<comment type="caution">
    <text evidence="11">The sequence shown here is derived from an EMBL/GenBank/DDBJ whole genome shotgun (WGS) entry which is preliminary data.</text>
</comment>
<feature type="transmembrane region" description="Helical" evidence="9">
    <location>
        <begin position="156"/>
        <end position="175"/>
    </location>
</feature>
<feature type="domain" description="Major facilitator superfamily (MFS) profile" evidence="10">
    <location>
        <begin position="23"/>
        <end position="468"/>
    </location>
</feature>
<dbReference type="Pfam" id="PF00083">
    <property type="entry name" value="Sugar_tr"/>
    <property type="match status" value="1"/>
</dbReference>
<feature type="transmembrane region" description="Helical" evidence="9">
    <location>
        <begin position="364"/>
        <end position="385"/>
    </location>
</feature>
<dbReference type="GO" id="GO:0016020">
    <property type="term" value="C:membrane"/>
    <property type="evidence" value="ECO:0007669"/>
    <property type="project" value="UniProtKB-SubCell"/>
</dbReference>
<protein>
    <recommendedName>
        <fullName evidence="7">H(+)/Pi cotransporter</fullName>
    </recommendedName>
</protein>
<dbReference type="SUPFAM" id="SSF103473">
    <property type="entry name" value="MFS general substrate transporter"/>
    <property type="match status" value="1"/>
</dbReference>
<evidence type="ECO:0000313" key="11">
    <source>
        <dbReference type="EMBL" id="CAD6261305.1"/>
    </source>
</evidence>
<dbReference type="InterPro" id="IPR020846">
    <property type="entry name" value="MFS_dom"/>
</dbReference>
<dbReference type="Proteomes" id="UP000604825">
    <property type="component" value="Unassembled WGS sequence"/>
</dbReference>
<dbReference type="PROSITE" id="PS50850">
    <property type="entry name" value="MFS"/>
    <property type="match status" value="1"/>
</dbReference>
<name>A0A811QK54_9POAL</name>
<comment type="similarity">
    <text evidence="8">Belongs to the major facilitator superfamily. Phosphate:H(+) symporter (TC 2.A.1.9) family.</text>
</comment>
<keyword evidence="6 9" id="KW-0472">Membrane</keyword>
<evidence type="ECO:0000256" key="2">
    <source>
        <dbReference type="ARBA" id="ARBA00022592"/>
    </source>
</evidence>
<feature type="transmembrane region" description="Helical" evidence="9">
    <location>
        <begin position="333"/>
        <end position="352"/>
    </location>
</feature>
<dbReference type="PANTHER" id="PTHR24064">
    <property type="entry name" value="SOLUTE CARRIER FAMILY 22 MEMBER"/>
    <property type="match status" value="1"/>
</dbReference>
<evidence type="ECO:0000256" key="7">
    <source>
        <dbReference type="ARBA" id="ARBA00032043"/>
    </source>
</evidence>
<evidence type="ECO:0000313" key="12">
    <source>
        <dbReference type="Proteomes" id="UP000604825"/>
    </source>
</evidence>
<evidence type="ECO:0000256" key="6">
    <source>
        <dbReference type="ARBA" id="ARBA00023136"/>
    </source>
</evidence>
<dbReference type="Gene3D" id="1.20.1250.20">
    <property type="entry name" value="MFS general substrate transporter like domains"/>
    <property type="match status" value="2"/>
</dbReference>
<keyword evidence="12" id="KW-1185">Reference proteome</keyword>
<evidence type="ECO:0000256" key="5">
    <source>
        <dbReference type="ARBA" id="ARBA00022989"/>
    </source>
</evidence>
<dbReference type="GO" id="GO:0015293">
    <property type="term" value="F:symporter activity"/>
    <property type="evidence" value="ECO:0007669"/>
    <property type="project" value="UniProtKB-KW"/>
</dbReference>
<gene>
    <name evidence="11" type="ORF">NCGR_LOCUS44726</name>
</gene>
<evidence type="ECO:0000259" key="10">
    <source>
        <dbReference type="PROSITE" id="PS50850"/>
    </source>
</evidence>